<evidence type="ECO:0000256" key="3">
    <source>
        <dbReference type="SAM" id="Phobius"/>
    </source>
</evidence>
<protein>
    <submittedName>
        <fullName evidence="4">Uncharacterized protein</fullName>
    </submittedName>
</protein>
<dbReference type="EMBL" id="LLXL01001516">
    <property type="protein sequence ID" value="PKK64051.1"/>
    <property type="molecule type" value="Genomic_DNA"/>
</dbReference>
<evidence type="ECO:0000313" key="4">
    <source>
        <dbReference type="EMBL" id="PKK64051.1"/>
    </source>
</evidence>
<keyword evidence="3" id="KW-1133">Transmembrane helix</keyword>
<evidence type="ECO:0000313" key="5">
    <source>
        <dbReference type="Proteomes" id="UP000233469"/>
    </source>
</evidence>
<reference evidence="4 5" key="2">
    <citation type="submission" date="2017-10" db="EMBL/GenBank/DDBJ databases">
        <title>Extensive intraspecific genome diversity in a model arbuscular mycorrhizal fungus.</title>
        <authorList>
            <person name="Chen E.C.H."/>
            <person name="Morin E."/>
            <person name="Baudet D."/>
            <person name="Noel J."/>
            <person name="Ndikumana S."/>
            <person name="Charron P."/>
            <person name="St-Onge C."/>
            <person name="Giorgi J."/>
            <person name="Grigoriev I.V."/>
            <person name="Roux C."/>
            <person name="Martin F.M."/>
            <person name="Corradi N."/>
        </authorList>
    </citation>
    <scope>NUCLEOTIDE SEQUENCE [LARGE SCALE GENOMIC DNA]</scope>
    <source>
        <strain evidence="4 5">C2</strain>
    </source>
</reference>
<keyword evidence="3" id="KW-0812">Transmembrane</keyword>
<dbReference type="VEuPathDB" id="FungiDB:RhiirFUN_002596"/>
<dbReference type="PROSITE" id="PS51375">
    <property type="entry name" value="PPR"/>
    <property type="match status" value="1"/>
</dbReference>
<keyword evidence="3" id="KW-0472">Membrane</keyword>
<evidence type="ECO:0000256" key="1">
    <source>
        <dbReference type="PROSITE-ProRule" id="PRU00708"/>
    </source>
</evidence>
<feature type="compositionally biased region" description="Polar residues" evidence="2">
    <location>
        <begin position="1"/>
        <end position="10"/>
    </location>
</feature>
<evidence type="ECO:0000256" key="2">
    <source>
        <dbReference type="SAM" id="MobiDB-lite"/>
    </source>
</evidence>
<feature type="transmembrane region" description="Helical" evidence="3">
    <location>
        <begin position="183"/>
        <end position="203"/>
    </location>
</feature>
<feature type="repeat" description="PPR" evidence="1">
    <location>
        <begin position="82"/>
        <end position="117"/>
    </location>
</feature>
<dbReference type="Proteomes" id="UP000233469">
    <property type="component" value="Unassembled WGS sequence"/>
</dbReference>
<dbReference type="VEuPathDB" id="FungiDB:FUN_002524"/>
<accession>A0A2N1MQZ2</accession>
<dbReference type="VEuPathDB" id="FungiDB:FUN_024686"/>
<name>A0A2N1MQZ2_9GLOM</name>
<feature type="region of interest" description="Disordered" evidence="2">
    <location>
        <begin position="1"/>
        <end position="26"/>
    </location>
</feature>
<reference evidence="4 5" key="1">
    <citation type="submission" date="2016-04" db="EMBL/GenBank/DDBJ databases">
        <title>Genome analyses suggest a sexual origin of heterokaryosis in a supposedly ancient asexual fungus.</title>
        <authorList>
            <person name="Ropars J."/>
            <person name="Sedzielewska K."/>
            <person name="Noel J."/>
            <person name="Charron P."/>
            <person name="Farinelli L."/>
            <person name="Marton T."/>
            <person name="Kruger M."/>
            <person name="Pelin A."/>
            <person name="Brachmann A."/>
            <person name="Corradi N."/>
        </authorList>
    </citation>
    <scope>NUCLEOTIDE SEQUENCE [LARGE SCALE GENOMIC DNA]</scope>
    <source>
        <strain evidence="4 5">C2</strain>
    </source>
</reference>
<gene>
    <name evidence="4" type="ORF">RhiirC2_716542</name>
</gene>
<sequence length="216" mass="25010">MLIWDQQGSQVPEPFSDKEASLDSSGSLDYNKDAKKDVEIDISASNIKEQAHHPIIQLEGRNIDDLWNDYNNLTQEQFKTLTVKDFNLIIETFRKFLKEKERAKEFFREMESEGIKPNVLILDSLGINGLDAIQKLQDSNAFEKILWRVAQGDYYLNYMEKCDIPTRNTQSLKDLFKRIMIKILYTGINAFVESCIFILATYLRSEIAGSYPMSVM</sequence>
<dbReference type="VEuPathDB" id="FungiDB:RhiirA1_470652"/>
<comment type="caution">
    <text evidence="4">The sequence shown here is derived from an EMBL/GenBank/DDBJ whole genome shotgun (WGS) entry which is preliminary data.</text>
</comment>
<proteinExistence type="predicted"/>
<organism evidence="4 5">
    <name type="scientific">Rhizophagus irregularis</name>
    <dbReference type="NCBI Taxonomy" id="588596"/>
    <lineage>
        <taxon>Eukaryota</taxon>
        <taxon>Fungi</taxon>
        <taxon>Fungi incertae sedis</taxon>
        <taxon>Mucoromycota</taxon>
        <taxon>Glomeromycotina</taxon>
        <taxon>Glomeromycetes</taxon>
        <taxon>Glomerales</taxon>
        <taxon>Glomeraceae</taxon>
        <taxon>Rhizophagus</taxon>
    </lineage>
</organism>
<dbReference type="AlphaFoldDB" id="A0A2N1MQZ2"/>
<dbReference type="InterPro" id="IPR002885">
    <property type="entry name" value="PPR_rpt"/>
</dbReference>